<proteinExistence type="predicted"/>
<reference evidence="1 2" key="1">
    <citation type="submission" date="2021-03" db="EMBL/GenBank/DDBJ databases">
        <title>Genomic Encyclopedia of Type Strains, Phase IV (KMG-IV): sequencing the most valuable type-strain genomes for metagenomic binning, comparative biology and taxonomic classification.</title>
        <authorList>
            <person name="Goeker M."/>
        </authorList>
    </citation>
    <scope>NUCLEOTIDE SEQUENCE [LARGE SCALE GENOMIC DNA]</scope>
    <source>
        <strain evidence="1 2">DSM 26048</strain>
    </source>
</reference>
<evidence type="ECO:0008006" key="3">
    <source>
        <dbReference type="Google" id="ProtNLM"/>
    </source>
</evidence>
<gene>
    <name evidence="1" type="ORF">J2Z66_007482</name>
</gene>
<dbReference type="Proteomes" id="UP001519287">
    <property type="component" value="Unassembled WGS sequence"/>
</dbReference>
<evidence type="ECO:0000313" key="1">
    <source>
        <dbReference type="EMBL" id="MBP1995840.1"/>
    </source>
</evidence>
<protein>
    <recommendedName>
        <fullName evidence="3">Transposase</fullName>
    </recommendedName>
</protein>
<name>A0ABS4J7M3_9BACL</name>
<comment type="caution">
    <text evidence="1">The sequence shown here is derived from an EMBL/GenBank/DDBJ whole genome shotgun (WGS) entry which is preliminary data.</text>
</comment>
<accession>A0ABS4J7M3</accession>
<sequence length="47" mass="5253">MAFDKPASYGFSMHALWNLEILTKAVLGHIPGPTMSRSSVHRTLQRV</sequence>
<evidence type="ECO:0000313" key="2">
    <source>
        <dbReference type="Proteomes" id="UP001519287"/>
    </source>
</evidence>
<organism evidence="1 2">
    <name type="scientific">Paenibacillus eucommiae</name>
    <dbReference type="NCBI Taxonomy" id="1355755"/>
    <lineage>
        <taxon>Bacteria</taxon>
        <taxon>Bacillati</taxon>
        <taxon>Bacillota</taxon>
        <taxon>Bacilli</taxon>
        <taxon>Bacillales</taxon>
        <taxon>Paenibacillaceae</taxon>
        <taxon>Paenibacillus</taxon>
    </lineage>
</organism>
<dbReference type="EMBL" id="JAGGLB010000039">
    <property type="protein sequence ID" value="MBP1995840.1"/>
    <property type="molecule type" value="Genomic_DNA"/>
</dbReference>
<keyword evidence="2" id="KW-1185">Reference proteome</keyword>